<feature type="domain" description="G-patch" evidence="2">
    <location>
        <begin position="130"/>
        <end position="178"/>
    </location>
</feature>
<evidence type="ECO:0000256" key="1">
    <source>
        <dbReference type="SAM" id="MobiDB-lite"/>
    </source>
</evidence>
<feature type="compositionally biased region" description="Polar residues" evidence="1">
    <location>
        <begin position="83"/>
        <end position="96"/>
    </location>
</feature>
<dbReference type="InterPro" id="IPR039146">
    <property type="entry name" value="GPANK1"/>
</dbReference>
<dbReference type="HOGENOM" id="CLU_079943_0_0_1"/>
<accession>A0A072P2A8</accession>
<feature type="region of interest" description="Disordered" evidence="1">
    <location>
        <begin position="67"/>
        <end position="112"/>
    </location>
</feature>
<protein>
    <recommendedName>
        <fullName evidence="2">G-patch domain-containing protein</fullName>
    </recommendedName>
</protein>
<dbReference type="OrthoDB" id="20282at2759"/>
<dbReference type="GeneID" id="25285292"/>
<keyword evidence="4" id="KW-1185">Reference proteome</keyword>
<dbReference type="InterPro" id="IPR000467">
    <property type="entry name" value="G_patch_dom"/>
</dbReference>
<dbReference type="GO" id="GO:0003676">
    <property type="term" value="F:nucleic acid binding"/>
    <property type="evidence" value="ECO:0007669"/>
    <property type="project" value="InterPro"/>
</dbReference>
<dbReference type="Pfam" id="PF01585">
    <property type="entry name" value="G-patch"/>
    <property type="match status" value="1"/>
</dbReference>
<dbReference type="VEuPathDB" id="FungiDB:A1O9_10388"/>
<dbReference type="Proteomes" id="UP000027920">
    <property type="component" value="Unassembled WGS sequence"/>
</dbReference>
<feature type="compositionally biased region" description="Low complexity" evidence="1">
    <location>
        <begin position="33"/>
        <end position="45"/>
    </location>
</feature>
<proteinExistence type="predicted"/>
<evidence type="ECO:0000313" key="4">
    <source>
        <dbReference type="Proteomes" id="UP000027920"/>
    </source>
</evidence>
<evidence type="ECO:0000259" key="2">
    <source>
        <dbReference type="PROSITE" id="PS50174"/>
    </source>
</evidence>
<reference evidence="3 4" key="1">
    <citation type="submission" date="2013-03" db="EMBL/GenBank/DDBJ databases">
        <title>The Genome Sequence of Exophiala aquamarina CBS 119918.</title>
        <authorList>
            <consortium name="The Broad Institute Genomics Platform"/>
            <person name="Cuomo C."/>
            <person name="de Hoog S."/>
            <person name="Gorbushina A."/>
            <person name="Walker B."/>
            <person name="Young S.K."/>
            <person name="Zeng Q."/>
            <person name="Gargeya S."/>
            <person name="Fitzgerald M."/>
            <person name="Haas B."/>
            <person name="Abouelleil A."/>
            <person name="Allen A.W."/>
            <person name="Alvarado L."/>
            <person name="Arachchi H.M."/>
            <person name="Berlin A.M."/>
            <person name="Chapman S.B."/>
            <person name="Gainer-Dewar J."/>
            <person name="Goldberg J."/>
            <person name="Griggs A."/>
            <person name="Gujja S."/>
            <person name="Hansen M."/>
            <person name="Howarth C."/>
            <person name="Imamovic A."/>
            <person name="Ireland A."/>
            <person name="Larimer J."/>
            <person name="McCowan C."/>
            <person name="Murphy C."/>
            <person name="Pearson M."/>
            <person name="Poon T.W."/>
            <person name="Priest M."/>
            <person name="Roberts A."/>
            <person name="Saif S."/>
            <person name="Shea T."/>
            <person name="Sisk P."/>
            <person name="Sykes S."/>
            <person name="Wortman J."/>
            <person name="Nusbaum C."/>
            <person name="Birren B."/>
        </authorList>
    </citation>
    <scope>NUCLEOTIDE SEQUENCE [LARGE SCALE GENOMIC DNA]</scope>
    <source>
        <strain evidence="3 4">CBS 119918</strain>
    </source>
</reference>
<comment type="caution">
    <text evidence="3">The sequence shown here is derived from an EMBL/GenBank/DDBJ whole genome shotgun (WGS) entry which is preliminary data.</text>
</comment>
<evidence type="ECO:0000313" key="3">
    <source>
        <dbReference type="EMBL" id="KEF53413.1"/>
    </source>
</evidence>
<organism evidence="3 4">
    <name type="scientific">Exophiala aquamarina CBS 119918</name>
    <dbReference type="NCBI Taxonomy" id="1182545"/>
    <lineage>
        <taxon>Eukaryota</taxon>
        <taxon>Fungi</taxon>
        <taxon>Dikarya</taxon>
        <taxon>Ascomycota</taxon>
        <taxon>Pezizomycotina</taxon>
        <taxon>Eurotiomycetes</taxon>
        <taxon>Chaetothyriomycetidae</taxon>
        <taxon>Chaetothyriales</taxon>
        <taxon>Herpotrichiellaceae</taxon>
        <taxon>Exophiala</taxon>
    </lineage>
</organism>
<dbReference type="PROSITE" id="PS50174">
    <property type="entry name" value="G_PATCH"/>
    <property type="match status" value="1"/>
</dbReference>
<name>A0A072P2A8_9EURO</name>
<feature type="region of interest" description="Disordered" evidence="1">
    <location>
        <begin position="29"/>
        <end position="51"/>
    </location>
</feature>
<gene>
    <name evidence="3" type="ORF">A1O9_10388</name>
</gene>
<sequence length="239" mass="26882">MTTDEEDTYTPLTEQRVFGAGIKRKRIDFVPASTTPSELPTSSSPAKPSRMIGNRYLSIVLPTTIAQEERKESQTRSIESESEFSTCPICSQPVSESTERRNPGLTSSHESSIAHQVCLEHSHQPSHLDREHMGVKYMAAYGWDVDGRRGLGARDGGITIPIKVKEKKDTAGLRETVDDDGEDAVTMKKKKHVVKKVEKPIVLNARELKRKDIEDRKRMDRLRQSFYGPDLEQYLGPDG</sequence>
<dbReference type="STRING" id="1182545.A0A072P2A8"/>
<dbReference type="RefSeq" id="XP_013256003.1">
    <property type="nucleotide sequence ID" value="XM_013400549.1"/>
</dbReference>
<dbReference type="EMBL" id="AMGV01000013">
    <property type="protein sequence ID" value="KEF53413.1"/>
    <property type="molecule type" value="Genomic_DNA"/>
</dbReference>
<dbReference type="PANTHER" id="PTHR20923:SF1">
    <property type="entry name" value="G PATCH DOMAIN AND ANKYRIN REPEAT-CONTAINING PROTEIN 1"/>
    <property type="match status" value="1"/>
</dbReference>
<dbReference type="PANTHER" id="PTHR20923">
    <property type="entry name" value="BAT4 PROTEIN-RELATED"/>
    <property type="match status" value="1"/>
</dbReference>
<dbReference type="AlphaFoldDB" id="A0A072P2A8"/>